<dbReference type="AlphaFoldDB" id="A0A0J7IKQ3"/>
<dbReference type="HAMAP" id="MF_00009">
    <property type="entry name" value="Endoribonucl_YbeY"/>
    <property type="match status" value="1"/>
</dbReference>
<dbReference type="GO" id="GO:0004222">
    <property type="term" value="F:metalloendopeptidase activity"/>
    <property type="evidence" value="ECO:0007669"/>
    <property type="project" value="InterPro"/>
</dbReference>
<comment type="function">
    <text evidence="7">Single strand-specific metallo-endoribonuclease involved in late-stage 70S ribosome quality control and in maturation of the 3' terminus of the 16S rRNA.</text>
</comment>
<evidence type="ECO:0000256" key="6">
    <source>
        <dbReference type="ARBA" id="ARBA00022833"/>
    </source>
</evidence>
<dbReference type="GO" id="GO:0004521">
    <property type="term" value="F:RNA endonuclease activity"/>
    <property type="evidence" value="ECO:0007669"/>
    <property type="project" value="UniProtKB-UniRule"/>
</dbReference>
<comment type="subcellular location">
    <subcellularLocation>
        <location evidence="7">Cytoplasm</location>
    </subcellularLocation>
</comment>
<comment type="caution">
    <text evidence="8">The sequence shown here is derived from an EMBL/GenBank/DDBJ whole genome shotgun (WGS) entry which is preliminary data.</text>
</comment>
<evidence type="ECO:0000256" key="2">
    <source>
        <dbReference type="ARBA" id="ARBA00022722"/>
    </source>
</evidence>
<comment type="similarity">
    <text evidence="1 7">Belongs to the endoribonuclease YbeY family.</text>
</comment>
<dbReference type="PANTHER" id="PTHR46986:SF1">
    <property type="entry name" value="ENDORIBONUCLEASE YBEY, CHLOROPLASTIC"/>
    <property type="match status" value="1"/>
</dbReference>
<keyword evidence="5 7" id="KW-0378">Hydrolase</keyword>
<accession>A0A0J7IKQ3</accession>
<dbReference type="OrthoDB" id="9811984at2"/>
<dbReference type="RefSeq" id="WP_048505216.1">
    <property type="nucleotide sequence ID" value="NZ_LFND01000001.1"/>
</dbReference>
<evidence type="ECO:0000313" key="8">
    <source>
        <dbReference type="EMBL" id="KMQ66611.1"/>
    </source>
</evidence>
<dbReference type="PROSITE" id="PS01306">
    <property type="entry name" value="UPF0054"/>
    <property type="match status" value="1"/>
</dbReference>
<dbReference type="PANTHER" id="PTHR46986">
    <property type="entry name" value="ENDORIBONUCLEASE YBEY, CHLOROPLASTIC"/>
    <property type="match status" value="1"/>
</dbReference>
<dbReference type="EC" id="3.1.-.-" evidence="7"/>
<dbReference type="EMBL" id="LFND01000001">
    <property type="protein sequence ID" value="KMQ66611.1"/>
    <property type="molecule type" value="Genomic_DNA"/>
</dbReference>
<gene>
    <name evidence="7" type="primary">ybeY</name>
    <name evidence="8" type="ORF">ACM46_03570</name>
</gene>
<dbReference type="SUPFAM" id="SSF55486">
    <property type="entry name" value="Metalloproteases ('zincins'), catalytic domain"/>
    <property type="match status" value="1"/>
</dbReference>
<dbReference type="InterPro" id="IPR023091">
    <property type="entry name" value="MetalPrtase_cat_dom_sf_prd"/>
</dbReference>
<dbReference type="Pfam" id="PF02130">
    <property type="entry name" value="YbeY"/>
    <property type="match status" value="1"/>
</dbReference>
<keyword evidence="6 7" id="KW-0862">Zinc</keyword>
<evidence type="ECO:0000256" key="1">
    <source>
        <dbReference type="ARBA" id="ARBA00010875"/>
    </source>
</evidence>
<dbReference type="GO" id="GO:0006364">
    <property type="term" value="P:rRNA processing"/>
    <property type="evidence" value="ECO:0007669"/>
    <property type="project" value="UniProtKB-UniRule"/>
</dbReference>
<evidence type="ECO:0000256" key="4">
    <source>
        <dbReference type="ARBA" id="ARBA00022759"/>
    </source>
</evidence>
<evidence type="ECO:0000256" key="7">
    <source>
        <dbReference type="HAMAP-Rule" id="MF_00009"/>
    </source>
</evidence>
<dbReference type="GO" id="GO:0005737">
    <property type="term" value="C:cytoplasm"/>
    <property type="evidence" value="ECO:0007669"/>
    <property type="project" value="UniProtKB-SubCell"/>
</dbReference>
<dbReference type="STRING" id="558151.ACM46_03570"/>
<dbReference type="NCBIfam" id="TIGR00043">
    <property type="entry name" value="rRNA maturation RNase YbeY"/>
    <property type="match status" value="1"/>
</dbReference>
<dbReference type="Gene3D" id="3.40.390.30">
    <property type="entry name" value="Metalloproteases ('zincins'), catalytic domain"/>
    <property type="match status" value="1"/>
</dbReference>
<dbReference type="Proteomes" id="UP000036261">
    <property type="component" value="Unassembled WGS sequence"/>
</dbReference>
<dbReference type="GO" id="GO:0008270">
    <property type="term" value="F:zinc ion binding"/>
    <property type="evidence" value="ECO:0007669"/>
    <property type="project" value="UniProtKB-UniRule"/>
</dbReference>
<comment type="cofactor">
    <cofactor evidence="7">
        <name>Zn(2+)</name>
        <dbReference type="ChEBI" id="CHEBI:29105"/>
    </cofactor>
    <text evidence="7">Binds 1 zinc ion.</text>
</comment>
<dbReference type="InterPro" id="IPR020549">
    <property type="entry name" value="YbeY_CS"/>
</dbReference>
<dbReference type="InterPro" id="IPR002036">
    <property type="entry name" value="YbeY"/>
</dbReference>
<feature type="binding site" evidence="7">
    <location>
        <position position="114"/>
    </location>
    <ligand>
        <name>Zn(2+)</name>
        <dbReference type="ChEBI" id="CHEBI:29105"/>
        <note>catalytic</note>
    </ligand>
</feature>
<feature type="binding site" evidence="7">
    <location>
        <position position="104"/>
    </location>
    <ligand>
        <name>Zn(2+)</name>
        <dbReference type="ChEBI" id="CHEBI:29105"/>
        <note>catalytic</note>
    </ligand>
</feature>
<evidence type="ECO:0000256" key="5">
    <source>
        <dbReference type="ARBA" id="ARBA00022801"/>
    </source>
</evidence>
<keyword evidence="4 7" id="KW-0255">Endonuclease</keyword>
<keyword evidence="2 7" id="KW-0540">Nuclease</keyword>
<evidence type="ECO:0000313" key="9">
    <source>
        <dbReference type="Proteomes" id="UP000036261"/>
    </source>
</evidence>
<sequence length="139" mass="16707">MIQFFYENLQESVNTDYQKWLEDIILSEEKKLGEINYIFCDDEYLLKINQDYLQHDYYTDIITFDYVKGKTISGEIFVSLQRISDNASTLSKDYEEELKRVLAHGILHLSGYKDKTEEEEKEMRRMEDLYLAKFRNLNS</sequence>
<feature type="binding site" evidence="7">
    <location>
        <position position="108"/>
    </location>
    <ligand>
        <name>Zn(2+)</name>
        <dbReference type="ChEBI" id="CHEBI:29105"/>
        <note>catalytic</note>
    </ligand>
</feature>
<organism evidence="8 9">
    <name type="scientific">Chryseobacterium angstadtii</name>
    <dbReference type="NCBI Taxonomy" id="558151"/>
    <lineage>
        <taxon>Bacteria</taxon>
        <taxon>Pseudomonadati</taxon>
        <taxon>Bacteroidota</taxon>
        <taxon>Flavobacteriia</taxon>
        <taxon>Flavobacteriales</taxon>
        <taxon>Weeksellaceae</taxon>
        <taxon>Chryseobacterium group</taxon>
        <taxon>Chryseobacterium</taxon>
    </lineage>
</organism>
<keyword evidence="3 7" id="KW-0479">Metal-binding</keyword>
<dbReference type="PATRIC" id="fig|558151.6.peg.750"/>
<keyword evidence="7" id="KW-0690">Ribosome biogenesis</keyword>
<evidence type="ECO:0000256" key="3">
    <source>
        <dbReference type="ARBA" id="ARBA00022723"/>
    </source>
</evidence>
<name>A0A0J7IKQ3_9FLAO</name>
<reference evidence="8 9" key="1">
    <citation type="journal article" date="2013" name="Int. J. Syst. Evol. Microbiol.">
        <title>Chryseobacterium angstadtii sp. nov., isolated from a newt tank.</title>
        <authorList>
            <person name="Kirk K.E."/>
            <person name="Hoffman J.A."/>
            <person name="Smith K.A."/>
            <person name="Strahan B.L."/>
            <person name="Failor K.C."/>
            <person name="Krebs J.E."/>
            <person name="Gale A.N."/>
            <person name="Do T.D."/>
            <person name="Sontag T.C."/>
            <person name="Batties A.M."/>
            <person name="Mistiszyn K."/>
            <person name="Newman J.D."/>
        </authorList>
    </citation>
    <scope>NUCLEOTIDE SEQUENCE [LARGE SCALE GENOMIC DNA]</scope>
    <source>
        <strain evidence="8 9">KM</strain>
    </source>
</reference>
<keyword evidence="9" id="KW-1185">Reference proteome</keyword>
<proteinExistence type="inferred from homology"/>
<keyword evidence="7" id="KW-0698">rRNA processing</keyword>
<keyword evidence="7" id="KW-0963">Cytoplasm</keyword>
<protein>
    <recommendedName>
        <fullName evidence="7">Endoribonuclease YbeY</fullName>
        <ecNumber evidence="7">3.1.-.-</ecNumber>
    </recommendedName>
</protein>